<dbReference type="PANTHER" id="PTHR15140">
    <property type="entry name" value="TUBULIN-SPECIFIC CHAPERONE E"/>
    <property type="match status" value="1"/>
</dbReference>
<protein>
    <submittedName>
        <fullName evidence="1">Uncharacterized protein</fullName>
    </submittedName>
</protein>
<name>A0ABU6RDH3_9FABA</name>
<organism evidence="1 2">
    <name type="scientific">Stylosanthes scabra</name>
    <dbReference type="NCBI Taxonomy" id="79078"/>
    <lineage>
        <taxon>Eukaryota</taxon>
        <taxon>Viridiplantae</taxon>
        <taxon>Streptophyta</taxon>
        <taxon>Embryophyta</taxon>
        <taxon>Tracheophyta</taxon>
        <taxon>Spermatophyta</taxon>
        <taxon>Magnoliopsida</taxon>
        <taxon>eudicotyledons</taxon>
        <taxon>Gunneridae</taxon>
        <taxon>Pentapetalae</taxon>
        <taxon>rosids</taxon>
        <taxon>fabids</taxon>
        <taxon>Fabales</taxon>
        <taxon>Fabaceae</taxon>
        <taxon>Papilionoideae</taxon>
        <taxon>50 kb inversion clade</taxon>
        <taxon>dalbergioids sensu lato</taxon>
        <taxon>Dalbergieae</taxon>
        <taxon>Pterocarpus clade</taxon>
        <taxon>Stylosanthes</taxon>
    </lineage>
</organism>
<dbReference type="Gene3D" id="3.80.10.10">
    <property type="entry name" value="Ribonuclease Inhibitor"/>
    <property type="match status" value="1"/>
</dbReference>
<gene>
    <name evidence="1" type="ORF">PIB30_035963</name>
</gene>
<reference evidence="1 2" key="1">
    <citation type="journal article" date="2023" name="Plants (Basel)">
        <title>Bridging the Gap: Combining Genomics and Transcriptomics Approaches to Understand Stylosanthes scabra, an Orphan Legume from the Brazilian Caatinga.</title>
        <authorList>
            <person name="Ferreira-Neto J.R.C."/>
            <person name="da Silva M.D."/>
            <person name="Binneck E."/>
            <person name="de Melo N.F."/>
            <person name="da Silva R.H."/>
            <person name="de Melo A.L.T.M."/>
            <person name="Pandolfi V."/>
            <person name="Bustamante F.O."/>
            <person name="Brasileiro-Vidal A.C."/>
            <person name="Benko-Iseppon A.M."/>
        </authorList>
    </citation>
    <scope>NUCLEOTIDE SEQUENCE [LARGE SCALE GENOMIC DNA]</scope>
    <source>
        <tissue evidence="1">Leaves</tissue>
    </source>
</reference>
<sequence length="200" mass="22704">MPNGTSRLYLLMTSGKLKTVPLELIGAEFLSLFCFDQRYSDTPAEWEWLFKCFKLGYKRPKPSNYNQMEWHIGCKPIELLQSLQQLSNLSSLRIQHALDLLSCDIALPPCITKLTLRGISCMNDDGMNAIGNLPKLRLLKLYGGREFEDSFEINCTAGSFSQLQDFEINELNVRSWKLASGAMPCLQSLVVILCERLQSD</sequence>
<dbReference type="EMBL" id="JASCZI010030382">
    <property type="protein sequence ID" value="MED6122042.1"/>
    <property type="molecule type" value="Genomic_DNA"/>
</dbReference>
<proteinExistence type="predicted"/>
<dbReference type="SUPFAM" id="SSF52047">
    <property type="entry name" value="RNI-like"/>
    <property type="match status" value="1"/>
</dbReference>
<evidence type="ECO:0000313" key="1">
    <source>
        <dbReference type="EMBL" id="MED6122042.1"/>
    </source>
</evidence>
<keyword evidence="2" id="KW-1185">Reference proteome</keyword>
<evidence type="ECO:0000313" key="2">
    <source>
        <dbReference type="Proteomes" id="UP001341840"/>
    </source>
</evidence>
<dbReference type="PANTHER" id="PTHR15140:SF6">
    <property type="entry name" value="TUBULIN-SPECIFIC CHAPERONE COFACTOR E-LIKE PROTEIN"/>
    <property type="match status" value="1"/>
</dbReference>
<dbReference type="Proteomes" id="UP001341840">
    <property type="component" value="Unassembled WGS sequence"/>
</dbReference>
<comment type="caution">
    <text evidence="1">The sequence shown here is derived from an EMBL/GenBank/DDBJ whole genome shotgun (WGS) entry which is preliminary data.</text>
</comment>
<dbReference type="InterPro" id="IPR032675">
    <property type="entry name" value="LRR_dom_sf"/>
</dbReference>
<accession>A0ABU6RDH3</accession>